<reference evidence="4" key="3">
    <citation type="submission" date="2015-06" db="UniProtKB">
        <authorList>
            <consortium name="EnsemblMetazoa"/>
        </authorList>
    </citation>
    <scope>IDENTIFICATION</scope>
</reference>
<reference evidence="5" key="1">
    <citation type="submission" date="2012-12" db="EMBL/GenBank/DDBJ databases">
        <authorList>
            <person name="Hellsten U."/>
            <person name="Grimwood J."/>
            <person name="Chapman J.A."/>
            <person name="Shapiro H."/>
            <person name="Aerts A."/>
            <person name="Otillar R.P."/>
            <person name="Terry A.Y."/>
            <person name="Boore J.L."/>
            <person name="Simakov O."/>
            <person name="Marletaz F."/>
            <person name="Cho S.-J."/>
            <person name="Edsinger-Gonzales E."/>
            <person name="Havlak P."/>
            <person name="Kuo D.-H."/>
            <person name="Larsson T."/>
            <person name="Lv J."/>
            <person name="Arendt D."/>
            <person name="Savage R."/>
            <person name="Osoegawa K."/>
            <person name="de Jong P."/>
            <person name="Lindberg D.R."/>
            <person name="Seaver E.C."/>
            <person name="Weisblat D.A."/>
            <person name="Putnam N.H."/>
            <person name="Grigoriev I.V."/>
            <person name="Rokhsar D.S."/>
        </authorList>
    </citation>
    <scope>NUCLEOTIDE SEQUENCE</scope>
</reference>
<evidence type="ECO:0000313" key="3">
    <source>
        <dbReference type="EMBL" id="ESO07883.1"/>
    </source>
</evidence>
<dbReference type="HOGENOM" id="CLU_225953_0_0_1"/>
<dbReference type="CTD" id="20202897"/>
<feature type="compositionally biased region" description="Polar residues" evidence="2">
    <location>
        <begin position="3037"/>
        <end position="3047"/>
    </location>
</feature>
<accession>T1F247</accession>
<evidence type="ECO:0000256" key="1">
    <source>
        <dbReference type="SAM" id="Coils"/>
    </source>
</evidence>
<dbReference type="OMA" id="ENEHANM"/>
<keyword evidence="1" id="KW-0175">Coiled coil</keyword>
<dbReference type="KEGG" id="hro:HELRODRAFT_169581"/>
<feature type="compositionally biased region" description="Low complexity" evidence="2">
    <location>
        <begin position="855"/>
        <end position="871"/>
    </location>
</feature>
<gene>
    <name evidence="4" type="primary">20202897</name>
    <name evidence="3" type="ORF">HELRODRAFT_169581</name>
</gene>
<name>T1F247_HELRO</name>
<feature type="compositionally biased region" description="Low complexity" evidence="2">
    <location>
        <begin position="1002"/>
        <end position="1015"/>
    </location>
</feature>
<feature type="coiled-coil region" evidence="1">
    <location>
        <begin position="2293"/>
        <end position="2320"/>
    </location>
</feature>
<reference evidence="3 5" key="2">
    <citation type="journal article" date="2013" name="Nature">
        <title>Insights into bilaterian evolution from three spiralian genomes.</title>
        <authorList>
            <person name="Simakov O."/>
            <person name="Marletaz F."/>
            <person name="Cho S.J."/>
            <person name="Edsinger-Gonzales E."/>
            <person name="Havlak P."/>
            <person name="Hellsten U."/>
            <person name="Kuo D.H."/>
            <person name="Larsson T."/>
            <person name="Lv J."/>
            <person name="Arendt D."/>
            <person name="Savage R."/>
            <person name="Osoegawa K."/>
            <person name="de Jong P."/>
            <person name="Grimwood J."/>
            <person name="Chapman J.A."/>
            <person name="Shapiro H."/>
            <person name="Aerts A."/>
            <person name="Otillar R.P."/>
            <person name="Terry A.Y."/>
            <person name="Boore J.L."/>
            <person name="Grigoriev I.V."/>
            <person name="Lindberg D.R."/>
            <person name="Seaver E.C."/>
            <person name="Weisblat D.A."/>
            <person name="Putnam N.H."/>
            <person name="Rokhsar D.S."/>
        </authorList>
    </citation>
    <scope>NUCLEOTIDE SEQUENCE</scope>
</reference>
<dbReference type="EMBL" id="KB096134">
    <property type="protein sequence ID" value="ESO07883.1"/>
    <property type="molecule type" value="Genomic_DNA"/>
</dbReference>
<feature type="region of interest" description="Disordered" evidence="2">
    <location>
        <begin position="2022"/>
        <end position="2056"/>
    </location>
</feature>
<keyword evidence="5" id="KW-1185">Reference proteome</keyword>
<feature type="region of interest" description="Disordered" evidence="2">
    <location>
        <begin position="1073"/>
        <end position="1133"/>
    </location>
</feature>
<proteinExistence type="predicted"/>
<feature type="region of interest" description="Disordered" evidence="2">
    <location>
        <begin position="995"/>
        <end position="1015"/>
    </location>
</feature>
<evidence type="ECO:0000313" key="5">
    <source>
        <dbReference type="Proteomes" id="UP000015101"/>
    </source>
</evidence>
<feature type="compositionally biased region" description="Basic and acidic residues" evidence="2">
    <location>
        <begin position="2027"/>
        <end position="2056"/>
    </location>
</feature>
<dbReference type="GeneID" id="20202897"/>
<dbReference type="RefSeq" id="XP_009013672.1">
    <property type="nucleotide sequence ID" value="XM_009015424.1"/>
</dbReference>
<feature type="region of interest" description="Disordered" evidence="2">
    <location>
        <begin position="3013"/>
        <end position="3047"/>
    </location>
</feature>
<dbReference type="EMBL" id="AMQM01003316">
    <property type="status" value="NOT_ANNOTATED_CDS"/>
    <property type="molecule type" value="Genomic_DNA"/>
</dbReference>
<feature type="region of interest" description="Disordered" evidence="2">
    <location>
        <begin position="848"/>
        <end position="889"/>
    </location>
</feature>
<evidence type="ECO:0000313" key="4">
    <source>
        <dbReference type="EnsemblMetazoa" id="HelroP169581"/>
    </source>
</evidence>
<dbReference type="Proteomes" id="UP000015101">
    <property type="component" value="Unassembled WGS sequence"/>
</dbReference>
<evidence type="ECO:0000256" key="2">
    <source>
        <dbReference type="SAM" id="MobiDB-lite"/>
    </source>
</evidence>
<dbReference type="InParanoid" id="T1F247"/>
<protein>
    <submittedName>
        <fullName evidence="3 4">Uncharacterized protein</fullName>
    </submittedName>
</protein>
<organism evidence="4 5">
    <name type="scientific">Helobdella robusta</name>
    <name type="common">Californian leech</name>
    <dbReference type="NCBI Taxonomy" id="6412"/>
    <lineage>
        <taxon>Eukaryota</taxon>
        <taxon>Metazoa</taxon>
        <taxon>Spiralia</taxon>
        <taxon>Lophotrochozoa</taxon>
        <taxon>Annelida</taxon>
        <taxon>Clitellata</taxon>
        <taxon>Hirudinea</taxon>
        <taxon>Rhynchobdellida</taxon>
        <taxon>Glossiphoniidae</taxon>
        <taxon>Helobdella</taxon>
    </lineage>
</organism>
<sequence length="3047" mass="344613">MFATSGDFDQTLAEIFGYINANLIILLVGSVLYEIWKNINYGNVDNDHSVKYEENESLKSCYSLEEQGTSHVSSESCGLLEPQEYLQADTLLADSFVDTVNKSQMNCFVENHIPSITKSRAIISLPNSQLDIKNILDKNENESIGFRSKNDDQNNEKWNVALENSYISIKMKPKRREASANYEKENKISSLDLAKHSTKRFKSYLMKGYLKTLELNANRNNFNDDNISNLLIDMNKVSDERFGQNSLNSENVQVYQNSILSKSVQESRIEHVCSNNPHDVFVSNITSNEENNFCENENIEPHQQNVPVTFSESGSVPLGSGERDNGQKENLNIHLKENRTEFGSGNFPPTFKQLSRLITVGAKRESLINEDEYLTIKRFANLNSFHKFIQKYEPNCEQQTDAYCAFLNMPQVANSCKSLKIGKSFSDLYSTNYTSSMSLSENTLKNCNFYCKPEFCTTPVINNVGSDLYIRSLNNSYKSSNPTVQLCSKTFSSPVLPLLPFEGNAKISNKFNFQNILNKKSNSKFLPKISKPLPNYFSKINPDKHLISEKSTFDKLHNSFPMQKSLKTNFLSDFKESLDNDFNVLNKCNFACLNQFKSCIEKLSNNSEAETTVKPVEEYTRVNVPVFKELADGNVNKIKKIFYASGWANQTDLSMFNVADDSTGDQYDGLANMAGMCQANSNIEPAYAYRDDKIFASKSGTIIHKKIADDNSNDNFGSFLIINEISNLSNKLDKFTTDDGANAKHVSLNNNAPPFFCKRKKKDRNDKNTIINYNDNRMIQTDLLEEQLDVNHQFIPVENTAIDPWLFDAHNHNDDDDSFISSIRKMLSDKHKKQKSVTFTKKLKTHKSNKNVHFKSTSSIGSSISKTSNSNDDFSSSRKRSDVTKSSSSDGQKLCVKKMATFCQHENVENLTRSKNKKIGLNKLKFLFKWKNKLAPKIKNSKKHYSNIELNSCNCHQLEYNNNFCESNICNSNSLFDKNCSNKTEMRLLISGGNKRSLTRSNNNGNDNNGYLQKLSTKTSYKKKVSKLQSITKGSKSVEKTVVETSDISSVEKVDTKSLLSFQTTTSAWTAESSSAVISTRSSDKEKIGNKGSSSDKEKIGNKGKHHSRIDNKKFNQQVSKNASKRKPITADQHDGVSDVLSFETYSKLSSYESLVSYESNKLIDFSFTNKTSVSSDLTFKDGDSSKFGSVTPNGNAFTHSQSLINSDCYRNKIETDEKKKAAQTSSHYFTVMKNNKRKSSIKLVSINIPNSVEDSKNLPAMIGNYNTKSFNKRNADKEITLNSISSITSTRKDLKMSQPVRDVVIKTKHSSVIQLDSQRDGKSVDVCKVCDLKSAMKRITNANVLSTETSKRSINKLFAKSDANSYVQLNSYEDSAKKSNKRNDKFENEHANMKYVNKSTSQTRNLKTSSSGYSVRIKYQQHLQQEPKSETSTDLQNIAGNVTVMGPDNNLQSELKSGCQVEIDSSIEKVSEETTEEEEFVKTTSFLSNTNLGRKLSSLDEKNIANEGGAIKSSCSFVCSNEVAIHNDSGRTSKTVLKKDKILETMTSNMTNSLKNDSESVDNVLSKVTPVVTGRSENDKTTNCNIIPDEQLFQRSVSVCESKCNRDANAAGEKCEKPCPKNGNFCYLNEQGQLKILNEISLNNSCENDSTFTNFSYFVSNTNDSTSKTSLVGFANKVNIDDSVDRKTDSINSNKRSYVDDNKAQQTPLTLNIFLSEEKKSPVENISSVLKQSKSNEQIMNPSLGGVSDCAAINDFVQPITDTFSNVQIHAEKLSMNTTKQTTVNSLCKNDSNFENFTAPAVNRFTLLKSQSQLAFSNSIKPDSLNKSKNDSEFLIELVEADLAANSSFSDSRSKVCNNDVNVKYESTFNLVTSSEGGTLSDGLTKTSFESGLNLAESVTSFKRFVMSAIKKSINDSLITTYRNDNLKLLSKLLSTNARNMSSSSYDSHTSEVFSSHNNLKSYLAVENNALGNRSLSATINQNNSKESLINMVNLLKSKLKIEKSQVECFNTRKLNTYSRKSLKSKQTEMSENYSKKVEKLDSKTGEKGKQSKDQKINECTTSYQACIKKKPHKKYSSHCKPDWMSNIFQCNRYRRTTKSVQIASKRNKPFIRYNRSLTKRSERANSVCFMKPSMSIKKVPLSSRKCSQLRNLEKCLYEALKTNRTFSNRDDLTNQTITSRCSEIKSQLFLNDVSTLFLKETNSQNKFSSKIELFSFNPSKSKTELQKLSSNEVSNSVNKKVLKKSAMFTATFQNESTKQTEDLQNKNLSLATFDSSQKIEKYAQICEPKKFNSKRQLMREIERKIENYKKVLSSIKKDAMSVRHVNCIVNELGPSLSKQLLPVPCLVMKPRKKTYDKLDKSSNQKSILKTKSYQNIYRKTFKSQSETKLICSVLPRKKIVDKLCVKQTVSAHRREEPSEKLYKSYHLSSEREIENKHARANSLKFKKYVPRQCTKFGRNMGPLMITKVPFCSGTFKLLTNGEERLNISKDSEFFNKNDQLGQKCFFDKNKFILKNKSNHSKKTINNNTSKIQADKYLHSTAKGQAKKRSSNGKCFDVDNSRNQPIDIVKDSMEFMELNLANIYKSIISRADCGRNKKINNSALLDISDDVSKMVELGDRTPSLRSLAPSLRDVRQLVELKDRTLPPSSSLLRITNPNEIKREKILQQSKLDVDEKLCEQNLQDGAVFPSKTSSTKVKNKRRSGRKKNVLKENHEENFYNENAKQTLIEFDQYIPSTELEHLQKRKHKKCKKSHKTESKKSLTCQKPLIETNNSTSEQVECLKKTKKKEAKRQKQKRIKTPPPVEDSVVKLFERPKEFVTELFNCVSNSLTEISNQLSNGNEIKTLLDEPIMEGQKFSFCETSTENEIPESSNLAVVRKISASKPCNDVNAKKTLKTSTESEKFSEEVQLETNKGTNQNSIGNAMFNNDNILSHNVAYNPSKYYEDEKDKAQHMNGNNFINELSFQKSAKANIIKRLYGQQIREQLSRNRGGRLNLQSREHKLANILSKVNSKNNSNQNVPTQSSWDTGKKKFMETISSNQSLKKR</sequence>
<feature type="compositionally biased region" description="Basic and acidic residues" evidence="2">
    <location>
        <begin position="1082"/>
        <end position="1101"/>
    </location>
</feature>
<dbReference type="EnsemblMetazoa" id="HelroT169581">
    <property type="protein sequence ID" value="HelroP169581"/>
    <property type="gene ID" value="HelroG169581"/>
</dbReference>